<dbReference type="InterPro" id="IPR025644">
    <property type="entry name" value="DUF4344"/>
</dbReference>
<protein>
    <submittedName>
        <fullName evidence="2">DUF4344 domain-containing metallopeptidase</fullName>
    </submittedName>
</protein>
<keyword evidence="3" id="KW-1185">Reference proteome</keyword>
<dbReference type="Proteomes" id="UP001596540">
    <property type="component" value="Unassembled WGS sequence"/>
</dbReference>
<gene>
    <name evidence="2" type="ORF">ACFQRF_04400</name>
</gene>
<organism evidence="2 3">
    <name type="scientific">Marinactinospora rubrisoli</name>
    <dbReference type="NCBI Taxonomy" id="2715399"/>
    <lineage>
        <taxon>Bacteria</taxon>
        <taxon>Bacillati</taxon>
        <taxon>Actinomycetota</taxon>
        <taxon>Actinomycetes</taxon>
        <taxon>Streptosporangiales</taxon>
        <taxon>Nocardiopsidaceae</taxon>
        <taxon>Marinactinospora</taxon>
    </lineage>
</organism>
<dbReference type="EMBL" id="JBHTBH010000002">
    <property type="protein sequence ID" value="MFC7326974.1"/>
    <property type="molecule type" value="Genomic_DNA"/>
</dbReference>
<proteinExistence type="predicted"/>
<evidence type="ECO:0000313" key="3">
    <source>
        <dbReference type="Proteomes" id="UP001596540"/>
    </source>
</evidence>
<accession>A0ABW2KCT8</accession>
<evidence type="ECO:0000313" key="2">
    <source>
        <dbReference type="EMBL" id="MFC7326974.1"/>
    </source>
</evidence>
<dbReference type="RefSeq" id="WP_379869068.1">
    <property type="nucleotide sequence ID" value="NZ_JBHTBH010000002.1"/>
</dbReference>
<evidence type="ECO:0000256" key="1">
    <source>
        <dbReference type="SAM" id="SignalP"/>
    </source>
</evidence>
<feature type="chain" id="PRO_5045614734" evidence="1">
    <location>
        <begin position="40"/>
        <end position="278"/>
    </location>
</feature>
<dbReference type="PROSITE" id="PS51257">
    <property type="entry name" value="PROKAR_LIPOPROTEIN"/>
    <property type="match status" value="1"/>
</dbReference>
<sequence>MNRFRIRQAMPKSRRARLAVPALLCALLAAGGCSLPQQTAPVSHDRVAAFPAAASLTVGYDSPGKGQDADAAFLRESRTMEDLADRINSDFLLPAPITITGTSCGAPDAYYDPAQSGITICYEYVRDARDGFTSQGAEDVDGKVLGLLTETVFHEAGHALIDKLALPITGREEDVADQFAAYMLIGTDMEPRLRGALADYERRAEAPGGNIVHPSDEHSPNGQRSGNYRCYLYGAAPDRNSDLVDGTWLTEDRAQMCGDTWHKLQAGLDNLLDEHRAA</sequence>
<name>A0ABW2KCT8_9ACTN</name>
<feature type="signal peptide" evidence="1">
    <location>
        <begin position="1"/>
        <end position="39"/>
    </location>
</feature>
<comment type="caution">
    <text evidence="2">The sequence shown here is derived from an EMBL/GenBank/DDBJ whole genome shotgun (WGS) entry which is preliminary data.</text>
</comment>
<dbReference type="Pfam" id="PF14247">
    <property type="entry name" value="DUF4344"/>
    <property type="match status" value="1"/>
</dbReference>
<reference evidence="3" key="1">
    <citation type="journal article" date="2019" name="Int. J. Syst. Evol. Microbiol.">
        <title>The Global Catalogue of Microorganisms (GCM) 10K type strain sequencing project: providing services to taxonomists for standard genome sequencing and annotation.</title>
        <authorList>
            <consortium name="The Broad Institute Genomics Platform"/>
            <consortium name="The Broad Institute Genome Sequencing Center for Infectious Disease"/>
            <person name="Wu L."/>
            <person name="Ma J."/>
        </authorList>
    </citation>
    <scope>NUCLEOTIDE SEQUENCE [LARGE SCALE GENOMIC DNA]</scope>
    <source>
        <strain evidence="3">CGMCC 4.7382</strain>
    </source>
</reference>
<keyword evidence="1" id="KW-0732">Signal</keyword>